<protein>
    <submittedName>
        <fullName evidence="10">ABC transporter permease</fullName>
    </submittedName>
</protein>
<dbReference type="GO" id="GO:0005886">
    <property type="term" value="C:plasma membrane"/>
    <property type="evidence" value="ECO:0007669"/>
    <property type="project" value="UniProtKB-SubCell"/>
</dbReference>
<sequence length="390" mass="41051">MSGELLGVAWKGIASNKLRSALTVLGVVIGVAAVTALVSIGQGATYQVAQRMQSLGSNLIIVSPLRGTVLTEADAADLARRVDTITMAIPVIEGQLRVKWGTTSADVRVQAVTAGLDRVRDLKVSQGRFLTADDVEGRRRVAVAGATAFEDLVGDGPPPRPGETVWIQGQPFTLVGVLEPKGAAFGQSSDNYLYIPITTARTLLGTQVSSLYLQARSPELASIATDHVLRILRLRHPRTDGLDPVRVFSQDQIVQTIEQTTATLTLMLGAIAGISLVVGGIGIMNIMLVSVSERTREIGIRKAVGARQRDILIQFLAEAVLLSAVGGVIGLGTGALVNAGIARMAGWPAQVNLMAATAGLTFSILVGLFFGVYPAYQAARLDPIAALRSE</sequence>
<feature type="transmembrane region" description="Helical" evidence="7">
    <location>
        <begin position="312"/>
        <end position="341"/>
    </location>
</feature>
<reference evidence="10" key="1">
    <citation type="submission" date="2022-03" db="EMBL/GenBank/DDBJ databases">
        <title>Complete genome sequence of Caldinitratiruptor microaerophilus.</title>
        <authorList>
            <person name="Mukaiyama R."/>
            <person name="Nishiyama T."/>
            <person name="Ueda K."/>
        </authorList>
    </citation>
    <scope>NUCLEOTIDE SEQUENCE</scope>
    <source>
        <strain evidence="10">JCM 16183</strain>
    </source>
</reference>
<keyword evidence="11" id="KW-1185">Reference proteome</keyword>
<feature type="transmembrane region" description="Helical" evidence="7">
    <location>
        <begin position="266"/>
        <end position="291"/>
    </location>
</feature>
<dbReference type="Pfam" id="PF02687">
    <property type="entry name" value="FtsX"/>
    <property type="match status" value="1"/>
</dbReference>
<evidence type="ECO:0000313" key="10">
    <source>
        <dbReference type="EMBL" id="BDG60225.1"/>
    </source>
</evidence>
<accession>A0AA35CJ59</accession>
<dbReference type="Proteomes" id="UP001163687">
    <property type="component" value="Chromosome"/>
</dbReference>
<organism evidence="10 11">
    <name type="scientific">Caldinitratiruptor microaerophilus</name>
    <dbReference type="NCBI Taxonomy" id="671077"/>
    <lineage>
        <taxon>Bacteria</taxon>
        <taxon>Bacillati</taxon>
        <taxon>Bacillota</taxon>
        <taxon>Clostridia</taxon>
        <taxon>Eubacteriales</taxon>
        <taxon>Symbiobacteriaceae</taxon>
        <taxon>Caldinitratiruptor</taxon>
    </lineage>
</organism>
<evidence type="ECO:0000256" key="1">
    <source>
        <dbReference type="ARBA" id="ARBA00004651"/>
    </source>
</evidence>
<dbReference type="Pfam" id="PF12704">
    <property type="entry name" value="MacB_PCD"/>
    <property type="match status" value="1"/>
</dbReference>
<feature type="domain" description="ABC3 transporter permease C-terminal" evidence="8">
    <location>
        <begin position="270"/>
        <end position="383"/>
    </location>
</feature>
<keyword evidence="2" id="KW-1003">Cell membrane</keyword>
<evidence type="ECO:0000256" key="2">
    <source>
        <dbReference type="ARBA" id="ARBA00022475"/>
    </source>
</evidence>
<dbReference type="EMBL" id="AP025628">
    <property type="protein sequence ID" value="BDG60225.1"/>
    <property type="molecule type" value="Genomic_DNA"/>
</dbReference>
<dbReference type="InterPro" id="IPR003838">
    <property type="entry name" value="ABC3_permease_C"/>
</dbReference>
<dbReference type="RefSeq" id="WP_264844290.1">
    <property type="nucleotide sequence ID" value="NZ_AP025628.1"/>
</dbReference>
<keyword evidence="3 7" id="KW-0812">Transmembrane</keyword>
<evidence type="ECO:0000259" key="8">
    <source>
        <dbReference type="Pfam" id="PF02687"/>
    </source>
</evidence>
<dbReference type="GO" id="GO:0022857">
    <property type="term" value="F:transmembrane transporter activity"/>
    <property type="evidence" value="ECO:0007669"/>
    <property type="project" value="TreeGrafter"/>
</dbReference>
<evidence type="ECO:0000256" key="5">
    <source>
        <dbReference type="ARBA" id="ARBA00023136"/>
    </source>
</evidence>
<gene>
    <name evidence="10" type="ORF">caldi_13150</name>
</gene>
<evidence type="ECO:0000256" key="3">
    <source>
        <dbReference type="ARBA" id="ARBA00022692"/>
    </source>
</evidence>
<dbReference type="InterPro" id="IPR025857">
    <property type="entry name" value="MacB_PCD"/>
</dbReference>
<dbReference type="AlphaFoldDB" id="A0AA35CJ59"/>
<keyword evidence="4 7" id="KW-1133">Transmembrane helix</keyword>
<comment type="similarity">
    <text evidence="6">Belongs to the ABC-4 integral membrane protein family.</text>
</comment>
<name>A0AA35CJ59_9FIRM</name>
<evidence type="ECO:0000256" key="4">
    <source>
        <dbReference type="ARBA" id="ARBA00022989"/>
    </source>
</evidence>
<comment type="subcellular location">
    <subcellularLocation>
        <location evidence="1">Cell membrane</location>
        <topology evidence="1">Multi-pass membrane protein</topology>
    </subcellularLocation>
</comment>
<dbReference type="KEGG" id="cmic:caldi_13150"/>
<feature type="domain" description="MacB-like periplasmic core" evidence="9">
    <location>
        <begin position="20"/>
        <end position="222"/>
    </location>
</feature>
<evidence type="ECO:0000256" key="6">
    <source>
        <dbReference type="ARBA" id="ARBA00038076"/>
    </source>
</evidence>
<dbReference type="PANTHER" id="PTHR30572:SF4">
    <property type="entry name" value="ABC TRANSPORTER PERMEASE YTRF"/>
    <property type="match status" value="1"/>
</dbReference>
<proteinExistence type="inferred from homology"/>
<feature type="transmembrane region" description="Helical" evidence="7">
    <location>
        <begin position="21"/>
        <end position="41"/>
    </location>
</feature>
<evidence type="ECO:0000256" key="7">
    <source>
        <dbReference type="SAM" id="Phobius"/>
    </source>
</evidence>
<evidence type="ECO:0000259" key="9">
    <source>
        <dbReference type="Pfam" id="PF12704"/>
    </source>
</evidence>
<feature type="transmembrane region" description="Helical" evidence="7">
    <location>
        <begin position="353"/>
        <end position="373"/>
    </location>
</feature>
<keyword evidence="5 7" id="KW-0472">Membrane</keyword>
<dbReference type="InterPro" id="IPR050250">
    <property type="entry name" value="Macrolide_Exporter_MacB"/>
</dbReference>
<dbReference type="PANTHER" id="PTHR30572">
    <property type="entry name" value="MEMBRANE COMPONENT OF TRANSPORTER-RELATED"/>
    <property type="match status" value="1"/>
</dbReference>
<evidence type="ECO:0000313" key="11">
    <source>
        <dbReference type="Proteomes" id="UP001163687"/>
    </source>
</evidence>